<feature type="non-terminal residue" evidence="2">
    <location>
        <position position="109"/>
    </location>
</feature>
<proteinExistence type="predicted"/>
<dbReference type="OrthoDB" id="2311910at2"/>
<accession>D4YR73</accession>
<dbReference type="RefSeq" id="WP_006351156.1">
    <property type="nucleotide sequence ID" value="NZ_ADNY01000001.1"/>
</dbReference>
<name>D4YR73_9LACO</name>
<evidence type="ECO:0000313" key="3">
    <source>
        <dbReference type="Proteomes" id="UP000004069"/>
    </source>
</evidence>
<dbReference type="STRING" id="83683.B1745_03505"/>
<sequence length="109" mass="13203">MKKHFIQLGRIGLIYYCWLFIILFIGLVFAYEGTEKVNWISIIITVVFFLILGYILCNSYYEKDLLKLPYRSKIKQPISVITVWTWKAMRIEKIKVNKMQIIYLFRIER</sequence>
<dbReference type="EMBL" id="ADNY01000001">
    <property type="protein sequence ID" value="EFG56304.1"/>
    <property type="molecule type" value="Genomic_DNA"/>
</dbReference>
<keyword evidence="3" id="KW-1185">Reference proteome</keyword>
<evidence type="ECO:0000256" key="1">
    <source>
        <dbReference type="SAM" id="Phobius"/>
    </source>
</evidence>
<evidence type="ECO:0000313" key="2">
    <source>
        <dbReference type="EMBL" id="EFG56304.1"/>
    </source>
</evidence>
<gene>
    <name evidence="2" type="ORF">HMPREF0493_0001</name>
</gene>
<organism evidence="2 3">
    <name type="scientific">Lactobacillus amylolyticus DSM 11664</name>
    <dbReference type="NCBI Taxonomy" id="585524"/>
    <lineage>
        <taxon>Bacteria</taxon>
        <taxon>Bacillati</taxon>
        <taxon>Bacillota</taxon>
        <taxon>Bacilli</taxon>
        <taxon>Lactobacillales</taxon>
        <taxon>Lactobacillaceae</taxon>
        <taxon>Lactobacillus</taxon>
    </lineage>
</organism>
<keyword evidence="1" id="KW-1133">Transmembrane helix</keyword>
<feature type="transmembrane region" description="Helical" evidence="1">
    <location>
        <begin position="12"/>
        <end position="31"/>
    </location>
</feature>
<feature type="transmembrane region" description="Helical" evidence="1">
    <location>
        <begin position="37"/>
        <end position="57"/>
    </location>
</feature>
<protein>
    <submittedName>
        <fullName evidence="2">Uncharacterized protein</fullName>
    </submittedName>
</protein>
<keyword evidence="1" id="KW-0472">Membrane</keyword>
<comment type="caution">
    <text evidence="2">The sequence shown here is derived from an EMBL/GenBank/DDBJ whole genome shotgun (WGS) entry which is preliminary data.</text>
</comment>
<keyword evidence="1" id="KW-0812">Transmembrane</keyword>
<dbReference type="AlphaFoldDB" id="D4YR73"/>
<reference evidence="2 3" key="1">
    <citation type="submission" date="2010-04" db="EMBL/GenBank/DDBJ databases">
        <authorList>
            <person name="Muzny D."/>
            <person name="Qin X."/>
            <person name="Deng J."/>
            <person name="Jiang H."/>
            <person name="Liu Y."/>
            <person name="Qu J."/>
            <person name="Song X.-Z."/>
            <person name="Zhang L."/>
            <person name="Thornton R."/>
            <person name="Coyle M."/>
            <person name="Francisco L."/>
            <person name="Jackson L."/>
            <person name="Javaid M."/>
            <person name="Korchina V."/>
            <person name="Kovar C."/>
            <person name="Mata R."/>
            <person name="Mathew T."/>
            <person name="Ngo R."/>
            <person name="Nguyen L."/>
            <person name="Nguyen N."/>
            <person name="Okwuonu G."/>
            <person name="Ongeri F."/>
            <person name="Pham C."/>
            <person name="Simmons D."/>
            <person name="Wilczek-Boney K."/>
            <person name="Hale W."/>
            <person name="Jakkamsetti A."/>
            <person name="Pham P."/>
            <person name="Ruth R."/>
            <person name="San Lucas F."/>
            <person name="Warren J."/>
            <person name="Zhang J."/>
            <person name="Zhao Z."/>
            <person name="Zhou C."/>
            <person name="Zhu D."/>
            <person name="Lee S."/>
            <person name="Bess C."/>
            <person name="Blankenburg K."/>
            <person name="Forbes L."/>
            <person name="Fu Q."/>
            <person name="Gubbala S."/>
            <person name="Hirani K."/>
            <person name="Jayaseelan J.C."/>
            <person name="Lara F."/>
            <person name="Munidasa M."/>
            <person name="Palculict T."/>
            <person name="Patil S."/>
            <person name="Pu L.-L."/>
            <person name="Saada N."/>
            <person name="Tang L."/>
            <person name="Weissenberger G."/>
            <person name="Zhu Y."/>
            <person name="Hemphill L."/>
            <person name="Shang Y."/>
            <person name="Youmans B."/>
            <person name="Ayvaz T."/>
            <person name="Ross M."/>
            <person name="Santibanez J."/>
            <person name="Aqrawi P."/>
            <person name="Gross S."/>
            <person name="Joshi V."/>
            <person name="Fowler G."/>
            <person name="Nazareth L."/>
            <person name="Reid J."/>
            <person name="Worley K."/>
            <person name="Petrosino J."/>
            <person name="Highlander S."/>
            <person name="Gibbs R."/>
        </authorList>
    </citation>
    <scope>NUCLEOTIDE SEQUENCE [LARGE SCALE GENOMIC DNA]</scope>
    <source>
        <strain evidence="2 3">DSM 11664</strain>
    </source>
</reference>
<dbReference type="Proteomes" id="UP000004069">
    <property type="component" value="Unassembled WGS sequence"/>
</dbReference>